<evidence type="ECO:0000256" key="10">
    <source>
        <dbReference type="SAM" id="MobiDB-lite"/>
    </source>
</evidence>
<keyword evidence="8" id="KW-0966">Cell projection</keyword>
<feature type="coiled-coil region" evidence="9">
    <location>
        <begin position="59"/>
        <end position="104"/>
    </location>
</feature>
<evidence type="ECO:0000256" key="9">
    <source>
        <dbReference type="SAM" id="Coils"/>
    </source>
</evidence>
<dbReference type="Proteomes" id="UP001211065">
    <property type="component" value="Unassembled WGS sequence"/>
</dbReference>
<keyword evidence="3" id="KW-0963">Cytoplasm</keyword>
<dbReference type="PANTHER" id="PTHR14885:SF1">
    <property type="entry name" value="CILIA- AND FLAGELLA-ASSOCIATED PROTEIN 43"/>
    <property type="match status" value="1"/>
</dbReference>
<keyword evidence="7" id="KW-0206">Cytoskeleton</keyword>
<organism evidence="11 12">
    <name type="scientific">Clydaea vesicula</name>
    <dbReference type="NCBI Taxonomy" id="447962"/>
    <lineage>
        <taxon>Eukaryota</taxon>
        <taxon>Fungi</taxon>
        <taxon>Fungi incertae sedis</taxon>
        <taxon>Chytridiomycota</taxon>
        <taxon>Chytridiomycota incertae sedis</taxon>
        <taxon>Chytridiomycetes</taxon>
        <taxon>Lobulomycetales</taxon>
        <taxon>Lobulomycetaceae</taxon>
        <taxon>Clydaea</taxon>
    </lineage>
</organism>
<comment type="subcellular location">
    <subcellularLocation>
        <location evidence="1">Cell projection</location>
        <location evidence="1">Cilium</location>
    </subcellularLocation>
    <subcellularLocation>
        <location evidence="2">Cytoplasm</location>
        <location evidence="2">Cytoskeleton</location>
    </subcellularLocation>
</comment>
<keyword evidence="11" id="KW-0969">Cilium</keyword>
<reference evidence="11" key="1">
    <citation type="submission" date="2020-05" db="EMBL/GenBank/DDBJ databases">
        <title>Phylogenomic resolution of chytrid fungi.</title>
        <authorList>
            <person name="Stajich J.E."/>
            <person name="Amses K."/>
            <person name="Simmons R."/>
            <person name="Seto K."/>
            <person name="Myers J."/>
            <person name="Bonds A."/>
            <person name="Quandt C.A."/>
            <person name="Barry K."/>
            <person name="Liu P."/>
            <person name="Grigoriev I."/>
            <person name="Longcore J.E."/>
            <person name="James T.Y."/>
        </authorList>
    </citation>
    <scope>NUCLEOTIDE SEQUENCE</scope>
    <source>
        <strain evidence="11">JEL0476</strain>
    </source>
</reference>
<evidence type="ECO:0000313" key="11">
    <source>
        <dbReference type="EMBL" id="KAJ3215758.1"/>
    </source>
</evidence>
<comment type="caution">
    <text evidence="11">The sequence shown here is derived from an EMBL/GenBank/DDBJ whole genome shotgun (WGS) entry which is preliminary data.</text>
</comment>
<gene>
    <name evidence="11" type="primary">WDR96_2</name>
    <name evidence="11" type="ORF">HK099_006211</name>
</gene>
<evidence type="ECO:0000256" key="1">
    <source>
        <dbReference type="ARBA" id="ARBA00004138"/>
    </source>
</evidence>
<accession>A0AAD5XZ80</accession>
<dbReference type="GO" id="GO:0060271">
    <property type="term" value="P:cilium assembly"/>
    <property type="evidence" value="ECO:0007669"/>
    <property type="project" value="TreeGrafter"/>
</dbReference>
<dbReference type="Pfam" id="PF25828">
    <property type="entry name" value="CC_Cfap43"/>
    <property type="match status" value="1"/>
</dbReference>
<evidence type="ECO:0000256" key="2">
    <source>
        <dbReference type="ARBA" id="ARBA00004245"/>
    </source>
</evidence>
<dbReference type="PANTHER" id="PTHR14885">
    <property type="entry name" value="CILIA- AND FLAGELLA-ASSOCIATED PROTEIN 43-RELATED"/>
    <property type="match status" value="1"/>
</dbReference>
<feature type="coiled-coil region" evidence="9">
    <location>
        <begin position="464"/>
        <end position="508"/>
    </location>
</feature>
<evidence type="ECO:0000256" key="8">
    <source>
        <dbReference type="ARBA" id="ARBA00023273"/>
    </source>
</evidence>
<name>A0AAD5XZ80_9FUNG</name>
<dbReference type="EMBL" id="JADGJW010000521">
    <property type="protein sequence ID" value="KAJ3215758.1"/>
    <property type="molecule type" value="Genomic_DNA"/>
</dbReference>
<feature type="compositionally biased region" description="Basic and acidic residues" evidence="10">
    <location>
        <begin position="44"/>
        <end position="58"/>
    </location>
</feature>
<evidence type="ECO:0000256" key="7">
    <source>
        <dbReference type="ARBA" id="ARBA00023212"/>
    </source>
</evidence>
<evidence type="ECO:0000256" key="3">
    <source>
        <dbReference type="ARBA" id="ARBA00022490"/>
    </source>
</evidence>
<evidence type="ECO:0000313" key="12">
    <source>
        <dbReference type="Proteomes" id="UP001211065"/>
    </source>
</evidence>
<dbReference type="AlphaFoldDB" id="A0AAD5XZ80"/>
<evidence type="ECO:0000256" key="4">
    <source>
        <dbReference type="ARBA" id="ARBA00022574"/>
    </source>
</evidence>
<keyword evidence="5" id="KW-0677">Repeat</keyword>
<keyword evidence="12" id="KW-1185">Reference proteome</keyword>
<protein>
    <submittedName>
        <fullName evidence="11">Cilia- and flagella-associated protein 43</fullName>
    </submittedName>
</protein>
<dbReference type="GO" id="GO:0005930">
    <property type="term" value="C:axoneme"/>
    <property type="evidence" value="ECO:0007669"/>
    <property type="project" value="TreeGrafter"/>
</dbReference>
<keyword evidence="4" id="KW-0853">WD repeat</keyword>
<sequence>MEEKRIQEEDRLKLQKQDNWAERALNQMMGGRLEDRSDQEEKEELVRPEWMNKPKEEMSEEERKLVKEFEKKLATFKEEQEKYKKALETELRKLQSSIVEVCENFDKSLNEFFNSKLETDQLIFQTELKLIKLNLSSVFSENDEAREEEILTRLEQLKNEKTSYVTEIPEIKKDLERCREEYEQVMKKDKEMDKIFKKEFHNYDFYFDNLMKLFKKRETQATLNLESDDSIQDHNKLVIINPFSQIEKSSVWEDPLPLNIEVDLPEGISMELWQKLVELRDRKIALEKEVFIAFNRFQEMQTLVQAVLDESERIKQETDVLTSDLNQFLEYKFHSTYNVENLFQLKQGQVEISQEPVVTDYSDAVLIHRGQVERLNESIAGLGKSKVDALKEMKEYRKGIHALEWENKMLDFQADDAIIRTRDIQLLRLTKQMQEYLRSGDEYAQTTEIIALEKRAEYSQKAHLHKLEEKNRSLHKLKKKILEKSTQNEDLDKELEGLEKTVKERNEIFQSSSKHNQAAKSDNNKLNEIYTRRRLVDLAKGQAQDIAILREEVERLRLRTYPAFSASKRRAF</sequence>
<feature type="region of interest" description="Disordered" evidence="10">
    <location>
        <begin position="27"/>
        <end position="58"/>
    </location>
</feature>
<evidence type="ECO:0000256" key="5">
    <source>
        <dbReference type="ARBA" id="ARBA00022737"/>
    </source>
</evidence>
<feature type="coiled-coil region" evidence="9">
    <location>
        <begin position="140"/>
        <end position="192"/>
    </location>
</feature>
<keyword evidence="11" id="KW-0282">Flagellum</keyword>
<keyword evidence="6 9" id="KW-0175">Coiled coil</keyword>
<proteinExistence type="predicted"/>
<evidence type="ECO:0000256" key="6">
    <source>
        <dbReference type="ARBA" id="ARBA00023054"/>
    </source>
</evidence>